<feature type="compositionally biased region" description="Polar residues" evidence="1">
    <location>
        <begin position="124"/>
        <end position="139"/>
    </location>
</feature>
<dbReference type="PANTHER" id="PTHR15827:SF2">
    <property type="entry name" value="CYCLIN-DEPENDENT KINASE 2-INTERACTING PROTEIN"/>
    <property type="match status" value="1"/>
</dbReference>
<sequence length="366" mass="39941">MHPALHTVQEQLPSMPLAELESMEGLRAQAGSKLGPQLVTQWRHLFASCMEIEAAVQSAAGACHALKTLQPGLLPEGLTDERAACQLVPKEIPRVSGEGQVTREQMTEGLSSKNEHQVLCSVMASSSSGDQRPPNQHQISFDRPDKDLRQVMMVPDKDLRQVMMVPDKDLRQVMMVPDKDLRQVMMVPDKDLRQVMMVPVFASISMVRFWELLWEVVVMMTQEASVRSSLCMALEPSNKAATSNSVAAFTAQAALVAVQAPMLETVFQNESEIHLKLSAYKIGTDTLVPPSTTAAIIGTDTLVPPSTTAAIIGTDTLVPPSTREGGGAVLRSMLTAYLTTWISSPYLKLSRIQEILEALTCDMAGF</sequence>
<reference evidence="2 3" key="1">
    <citation type="submission" date="2017-08" db="EMBL/GenBank/DDBJ databases">
        <title>Acidophilic green algal genome provides insights into adaptation to an acidic environment.</title>
        <authorList>
            <person name="Hirooka S."/>
            <person name="Hirose Y."/>
            <person name="Kanesaki Y."/>
            <person name="Higuchi S."/>
            <person name="Fujiwara T."/>
            <person name="Onuma R."/>
            <person name="Era A."/>
            <person name="Ohbayashi R."/>
            <person name="Uzuka A."/>
            <person name="Nozaki H."/>
            <person name="Yoshikawa H."/>
            <person name="Miyagishima S.Y."/>
        </authorList>
    </citation>
    <scope>NUCLEOTIDE SEQUENCE [LARGE SCALE GENOMIC DNA]</scope>
    <source>
        <strain evidence="2 3">NIES-2499</strain>
    </source>
</reference>
<feature type="region of interest" description="Disordered" evidence="1">
    <location>
        <begin position="124"/>
        <end position="145"/>
    </location>
</feature>
<dbReference type="Proteomes" id="UP000232323">
    <property type="component" value="Unassembled WGS sequence"/>
</dbReference>
<keyword evidence="3" id="KW-1185">Reference proteome</keyword>
<dbReference type="AlphaFoldDB" id="A0A250WVT1"/>
<proteinExistence type="predicted"/>
<accession>A0A250WVT1</accession>
<gene>
    <name evidence="2" type="ORF">CEUSTIGMA_g2088.t1</name>
</gene>
<dbReference type="PANTHER" id="PTHR15827">
    <property type="entry name" value="CYCLIN-DEPENDENT KINASE 2-INTERACTING PROTEIN"/>
    <property type="match status" value="1"/>
</dbReference>
<evidence type="ECO:0000313" key="2">
    <source>
        <dbReference type="EMBL" id="GAX74640.1"/>
    </source>
</evidence>
<organism evidence="2 3">
    <name type="scientific">Chlamydomonas eustigma</name>
    <dbReference type="NCBI Taxonomy" id="1157962"/>
    <lineage>
        <taxon>Eukaryota</taxon>
        <taxon>Viridiplantae</taxon>
        <taxon>Chlorophyta</taxon>
        <taxon>core chlorophytes</taxon>
        <taxon>Chlorophyceae</taxon>
        <taxon>CS clade</taxon>
        <taxon>Chlamydomonadales</taxon>
        <taxon>Chlamydomonadaceae</taxon>
        <taxon>Chlamydomonas</taxon>
    </lineage>
</organism>
<evidence type="ECO:0000256" key="1">
    <source>
        <dbReference type="SAM" id="MobiDB-lite"/>
    </source>
</evidence>
<comment type="caution">
    <text evidence="2">The sequence shown here is derived from an EMBL/GenBank/DDBJ whole genome shotgun (WGS) entry which is preliminary data.</text>
</comment>
<dbReference type="EMBL" id="BEGY01000008">
    <property type="protein sequence ID" value="GAX74640.1"/>
    <property type="molecule type" value="Genomic_DNA"/>
</dbReference>
<evidence type="ECO:0000313" key="3">
    <source>
        <dbReference type="Proteomes" id="UP000232323"/>
    </source>
</evidence>
<protein>
    <submittedName>
        <fullName evidence="2">Uncharacterized protein</fullName>
    </submittedName>
</protein>
<name>A0A250WVT1_9CHLO</name>